<dbReference type="Gene3D" id="3.55.50.30">
    <property type="match status" value="1"/>
</dbReference>
<keyword evidence="1" id="KW-0812">Transmembrane</keyword>
<organism evidence="4 5">
    <name type="scientific">Chitinophaga rhizophila</name>
    <dbReference type="NCBI Taxonomy" id="2866212"/>
    <lineage>
        <taxon>Bacteria</taxon>
        <taxon>Pseudomonadati</taxon>
        <taxon>Bacteroidota</taxon>
        <taxon>Chitinophagia</taxon>
        <taxon>Chitinophagales</taxon>
        <taxon>Chitinophagaceae</taxon>
        <taxon>Chitinophaga</taxon>
    </lineage>
</organism>
<dbReference type="PANTHER" id="PTHR30273">
    <property type="entry name" value="PERIPLASMIC SIGNAL SENSOR AND SIGMA FACTOR ACTIVATOR FECR-RELATED"/>
    <property type="match status" value="1"/>
</dbReference>
<keyword evidence="1" id="KW-0472">Membrane</keyword>
<evidence type="ECO:0000259" key="2">
    <source>
        <dbReference type="Pfam" id="PF04773"/>
    </source>
</evidence>
<protein>
    <submittedName>
        <fullName evidence="4">FecR family protein</fullName>
    </submittedName>
</protein>
<dbReference type="Proteomes" id="UP000812961">
    <property type="component" value="Unassembled WGS sequence"/>
</dbReference>
<accession>A0ABS7GKS1</accession>
<dbReference type="RefSeq" id="WP_220253635.1">
    <property type="nucleotide sequence ID" value="NZ_JAICCF010000007.1"/>
</dbReference>
<reference evidence="4 5" key="1">
    <citation type="submission" date="2021-08" db="EMBL/GenBank/DDBJ databases">
        <title>The genome sequence of Chitinophaga sp. B61.</title>
        <authorList>
            <person name="Zhang X."/>
        </authorList>
    </citation>
    <scope>NUCLEOTIDE SEQUENCE [LARGE SCALE GENOMIC DNA]</scope>
    <source>
        <strain evidence="4 5">B61</strain>
    </source>
</reference>
<dbReference type="InterPro" id="IPR032508">
    <property type="entry name" value="FecR_C"/>
</dbReference>
<dbReference type="Gene3D" id="2.60.120.1440">
    <property type="match status" value="1"/>
</dbReference>
<dbReference type="InterPro" id="IPR012373">
    <property type="entry name" value="Ferrdict_sens_TM"/>
</dbReference>
<keyword evidence="5" id="KW-1185">Reference proteome</keyword>
<dbReference type="Pfam" id="PF04773">
    <property type="entry name" value="FecR"/>
    <property type="match status" value="1"/>
</dbReference>
<proteinExistence type="predicted"/>
<comment type="caution">
    <text evidence="4">The sequence shown here is derived from an EMBL/GenBank/DDBJ whole genome shotgun (WGS) entry which is preliminary data.</text>
</comment>
<dbReference type="PANTHER" id="PTHR30273:SF2">
    <property type="entry name" value="PROTEIN FECR"/>
    <property type="match status" value="1"/>
</dbReference>
<evidence type="ECO:0000313" key="5">
    <source>
        <dbReference type="Proteomes" id="UP000812961"/>
    </source>
</evidence>
<keyword evidence="1" id="KW-1133">Transmembrane helix</keyword>
<gene>
    <name evidence="4" type="ORF">K1Y79_28490</name>
</gene>
<sequence length="325" mass="36343">MDTYQPGRATLIAYFEGTITDASTRAAVEAYIAADTHPLLVQACMQTAWENTRNIVVTPAAPADWDKFRMIAGIREHRRKSVWPALVVAATLLLLVSSVLLYYIHRRPQTTPVAWTEIAAAAQELRTVHLQDGTKLTLFPGAKIRYNNQYNHTTRALQLTGRAYFEVATVAGKPFTVATGQYTTQVLGTSFEIAEKPHQHELKVVLVSGKVRLMDAQQQVLSDLQPDQQITIRTDNAAYHVLKVDAGSLVSWTAGRLSYDQATLEEVCTELEKWYGQQIIIHRAALEKKRVTADFEHMPLSAVMDILSETAGFTYKEVNGHIEVY</sequence>
<feature type="transmembrane region" description="Helical" evidence="1">
    <location>
        <begin position="82"/>
        <end position="104"/>
    </location>
</feature>
<evidence type="ECO:0000259" key="3">
    <source>
        <dbReference type="Pfam" id="PF16344"/>
    </source>
</evidence>
<name>A0ABS7GKS1_9BACT</name>
<feature type="domain" description="Protein FecR C-terminal" evidence="3">
    <location>
        <begin position="257"/>
        <end position="321"/>
    </location>
</feature>
<dbReference type="InterPro" id="IPR006860">
    <property type="entry name" value="FecR"/>
</dbReference>
<dbReference type="PIRSF" id="PIRSF018266">
    <property type="entry name" value="FecR"/>
    <property type="match status" value="1"/>
</dbReference>
<evidence type="ECO:0000313" key="4">
    <source>
        <dbReference type="EMBL" id="MBW8688308.1"/>
    </source>
</evidence>
<evidence type="ECO:0000256" key="1">
    <source>
        <dbReference type="SAM" id="Phobius"/>
    </source>
</evidence>
<dbReference type="Pfam" id="PF16344">
    <property type="entry name" value="FecR_C"/>
    <property type="match status" value="1"/>
</dbReference>
<dbReference type="EMBL" id="JAICCF010000007">
    <property type="protein sequence ID" value="MBW8688308.1"/>
    <property type="molecule type" value="Genomic_DNA"/>
</dbReference>
<feature type="domain" description="FecR protein" evidence="2">
    <location>
        <begin position="118"/>
        <end position="212"/>
    </location>
</feature>